<feature type="domain" description="Histidine kinase" evidence="15">
    <location>
        <begin position="309"/>
        <end position="538"/>
    </location>
</feature>
<keyword evidence="6" id="KW-0808">Transferase</keyword>
<comment type="subcellular location">
    <subcellularLocation>
        <location evidence="2">Cell membrane</location>
        <topology evidence="2">Multi-pass membrane protein</topology>
    </subcellularLocation>
</comment>
<keyword evidence="4" id="KW-1003">Cell membrane</keyword>
<evidence type="ECO:0000256" key="10">
    <source>
        <dbReference type="ARBA" id="ARBA00022840"/>
    </source>
</evidence>
<dbReference type="InterPro" id="IPR029151">
    <property type="entry name" value="Sensor-like_sf"/>
</dbReference>
<evidence type="ECO:0000256" key="3">
    <source>
        <dbReference type="ARBA" id="ARBA00012438"/>
    </source>
</evidence>
<dbReference type="GO" id="GO:0005524">
    <property type="term" value="F:ATP binding"/>
    <property type="evidence" value="ECO:0007669"/>
    <property type="project" value="UniProtKB-KW"/>
</dbReference>
<evidence type="ECO:0000259" key="15">
    <source>
        <dbReference type="PROSITE" id="PS50109"/>
    </source>
</evidence>
<evidence type="ECO:0000256" key="13">
    <source>
        <dbReference type="ARBA" id="ARBA00023136"/>
    </source>
</evidence>
<dbReference type="PANTHER" id="PTHR43547">
    <property type="entry name" value="TWO-COMPONENT HISTIDINE KINASE"/>
    <property type="match status" value="1"/>
</dbReference>
<dbReference type="InterPro" id="IPR005467">
    <property type="entry name" value="His_kinase_dom"/>
</dbReference>
<reference evidence="16 17" key="1">
    <citation type="submission" date="2019-03" db="EMBL/GenBank/DDBJ databases">
        <title>Genomic Encyclopedia of Type Strains, Phase IV (KMG-IV): sequencing the most valuable type-strain genomes for metagenomic binning, comparative biology and taxonomic classification.</title>
        <authorList>
            <person name="Goeker M."/>
        </authorList>
    </citation>
    <scope>NUCLEOTIDE SEQUENCE [LARGE SCALE GENOMIC DNA]</scope>
    <source>
        <strain evidence="16 17">DSM 45765</strain>
    </source>
</reference>
<keyword evidence="11 14" id="KW-1133">Transmembrane helix</keyword>
<dbReference type="SMART" id="SM00091">
    <property type="entry name" value="PAS"/>
    <property type="match status" value="1"/>
</dbReference>
<dbReference type="AlphaFoldDB" id="A0A4R2Q7D0"/>
<gene>
    <name evidence="16" type="ORF">EV191_11937</name>
</gene>
<dbReference type="InterPro" id="IPR035965">
    <property type="entry name" value="PAS-like_dom_sf"/>
</dbReference>
<sequence>MARIARQFRKPWSLARQLLLLQVVLVGVLVSTGTVLAYLDATTATEDAAREEVTSVAETIADTPQVREALAGSGLIPLQPYAERVRADTGVDFITIMAPDGTRRTHPNPEQIGRQFLGNTAPALRGRSFTETYAGTLGPSMRAVVPVFDDQERIVGLVSVGITVRAISVELRERLLPLLATAGAVLIAGVLGTYLVSRRVSRHTEGRSPAELARMFSYYEAILHAVREGLVLVGKDGRVVLCNAAARELLAIQQEPDGTPVAELGLPAQLTASMLDPLPRHDEIHVTDTSVVVVNTAPVRATGDPMGNVVTLRNHTELQELTGELHSVKAVVESLRSQAHESANRLHTVVSLVELGRTDEAIEFATEELHLAQRLTDQVVEAVSEPVLAALLLGKVAQANERGVELRIAPESSVAEPVAGITARDLVTVLGNLLDNAIDAAAESTGRARVEVAVRIVSEELLVRVLDSGQGMSDEAMATAFERGWSTKQVSTDARGGGRGLGLALVGQVVRKHGGIVRAARVEQGTGTEFSVRLPLDREDPA</sequence>
<dbReference type="Gene3D" id="3.30.565.10">
    <property type="entry name" value="Histidine kinase-like ATPase, C-terminal domain"/>
    <property type="match status" value="1"/>
</dbReference>
<dbReference type="SUPFAM" id="SSF55890">
    <property type="entry name" value="Sporulation response regulatory protein Spo0B"/>
    <property type="match status" value="1"/>
</dbReference>
<keyword evidence="5" id="KW-0597">Phosphoprotein</keyword>
<keyword evidence="9 16" id="KW-0418">Kinase</keyword>
<evidence type="ECO:0000256" key="7">
    <source>
        <dbReference type="ARBA" id="ARBA00022692"/>
    </source>
</evidence>
<keyword evidence="10" id="KW-0067">ATP-binding</keyword>
<accession>A0A4R2Q7D0</accession>
<dbReference type="SUPFAM" id="SSF55785">
    <property type="entry name" value="PYP-like sensor domain (PAS domain)"/>
    <property type="match status" value="1"/>
</dbReference>
<keyword evidence="7 14" id="KW-0812">Transmembrane</keyword>
<dbReference type="Pfam" id="PF17203">
    <property type="entry name" value="sCache_3_2"/>
    <property type="match status" value="1"/>
</dbReference>
<evidence type="ECO:0000256" key="5">
    <source>
        <dbReference type="ARBA" id="ARBA00022553"/>
    </source>
</evidence>
<feature type="transmembrane region" description="Helical" evidence="14">
    <location>
        <begin position="175"/>
        <end position="197"/>
    </location>
</feature>
<evidence type="ECO:0000256" key="2">
    <source>
        <dbReference type="ARBA" id="ARBA00004651"/>
    </source>
</evidence>
<dbReference type="InterPro" id="IPR016120">
    <property type="entry name" value="Sig_transdc_His_kin_SpoOB"/>
</dbReference>
<dbReference type="EMBL" id="SLXQ01000019">
    <property type="protein sequence ID" value="TCP44752.1"/>
    <property type="molecule type" value="Genomic_DNA"/>
</dbReference>
<proteinExistence type="predicted"/>
<evidence type="ECO:0000256" key="9">
    <source>
        <dbReference type="ARBA" id="ARBA00022777"/>
    </source>
</evidence>
<name>A0A4R2Q7D0_9PSEU</name>
<dbReference type="PROSITE" id="PS50109">
    <property type="entry name" value="HIS_KIN"/>
    <property type="match status" value="1"/>
</dbReference>
<dbReference type="InterPro" id="IPR003594">
    <property type="entry name" value="HATPase_dom"/>
</dbReference>
<dbReference type="Proteomes" id="UP000294911">
    <property type="component" value="Unassembled WGS sequence"/>
</dbReference>
<dbReference type="InterPro" id="IPR036890">
    <property type="entry name" value="HATPase_C_sf"/>
</dbReference>
<dbReference type="SMART" id="SM00387">
    <property type="entry name" value="HATPase_c"/>
    <property type="match status" value="1"/>
</dbReference>
<evidence type="ECO:0000256" key="8">
    <source>
        <dbReference type="ARBA" id="ARBA00022741"/>
    </source>
</evidence>
<dbReference type="GO" id="GO:0000155">
    <property type="term" value="F:phosphorelay sensor kinase activity"/>
    <property type="evidence" value="ECO:0007669"/>
    <property type="project" value="InterPro"/>
</dbReference>
<dbReference type="Pfam" id="PF02518">
    <property type="entry name" value="HATPase_c"/>
    <property type="match status" value="1"/>
</dbReference>
<dbReference type="PRINTS" id="PR00344">
    <property type="entry name" value="BCTRLSENSOR"/>
</dbReference>
<dbReference type="EC" id="2.7.13.3" evidence="3"/>
<comment type="catalytic activity">
    <reaction evidence="1">
        <text>ATP + protein L-histidine = ADP + protein N-phospho-L-histidine.</text>
        <dbReference type="EC" id="2.7.13.3"/>
    </reaction>
</comment>
<dbReference type="Gene3D" id="3.30.450.20">
    <property type="entry name" value="PAS domain"/>
    <property type="match status" value="2"/>
</dbReference>
<evidence type="ECO:0000256" key="11">
    <source>
        <dbReference type="ARBA" id="ARBA00022989"/>
    </source>
</evidence>
<dbReference type="InterPro" id="IPR000014">
    <property type="entry name" value="PAS"/>
</dbReference>
<dbReference type="InterPro" id="IPR033463">
    <property type="entry name" value="sCache_3"/>
</dbReference>
<evidence type="ECO:0000313" key="17">
    <source>
        <dbReference type="Proteomes" id="UP000294911"/>
    </source>
</evidence>
<keyword evidence="13 14" id="KW-0472">Membrane</keyword>
<dbReference type="SUPFAM" id="SSF103190">
    <property type="entry name" value="Sensory domain-like"/>
    <property type="match status" value="1"/>
</dbReference>
<evidence type="ECO:0000256" key="14">
    <source>
        <dbReference type="SAM" id="Phobius"/>
    </source>
</evidence>
<dbReference type="SUPFAM" id="SSF55874">
    <property type="entry name" value="ATPase domain of HSP90 chaperone/DNA topoisomerase II/histidine kinase"/>
    <property type="match status" value="1"/>
</dbReference>
<organism evidence="16 17">
    <name type="scientific">Tamaricihabitans halophyticus</name>
    <dbReference type="NCBI Taxonomy" id="1262583"/>
    <lineage>
        <taxon>Bacteria</taxon>
        <taxon>Bacillati</taxon>
        <taxon>Actinomycetota</taxon>
        <taxon>Actinomycetes</taxon>
        <taxon>Pseudonocardiales</taxon>
        <taxon>Pseudonocardiaceae</taxon>
        <taxon>Tamaricihabitans</taxon>
    </lineage>
</organism>
<evidence type="ECO:0000256" key="6">
    <source>
        <dbReference type="ARBA" id="ARBA00022679"/>
    </source>
</evidence>
<comment type="caution">
    <text evidence="16">The sequence shown here is derived from an EMBL/GenBank/DDBJ whole genome shotgun (WGS) entry which is preliminary data.</text>
</comment>
<dbReference type="InterPro" id="IPR004358">
    <property type="entry name" value="Sig_transdc_His_kin-like_C"/>
</dbReference>
<evidence type="ECO:0000313" key="16">
    <source>
        <dbReference type="EMBL" id="TCP44752.1"/>
    </source>
</evidence>
<keyword evidence="8" id="KW-0547">Nucleotide-binding</keyword>
<evidence type="ECO:0000256" key="1">
    <source>
        <dbReference type="ARBA" id="ARBA00000085"/>
    </source>
</evidence>
<keyword evidence="12" id="KW-0902">Two-component regulatory system</keyword>
<keyword evidence="17" id="KW-1185">Reference proteome</keyword>
<dbReference type="PANTHER" id="PTHR43547:SF10">
    <property type="entry name" value="SENSOR HISTIDINE KINASE DCUS"/>
    <property type="match status" value="1"/>
</dbReference>
<evidence type="ECO:0000256" key="12">
    <source>
        <dbReference type="ARBA" id="ARBA00023012"/>
    </source>
</evidence>
<protein>
    <recommendedName>
        <fullName evidence="3">histidine kinase</fullName>
        <ecNumber evidence="3">2.7.13.3</ecNumber>
    </recommendedName>
</protein>
<dbReference type="GO" id="GO:0005886">
    <property type="term" value="C:plasma membrane"/>
    <property type="evidence" value="ECO:0007669"/>
    <property type="project" value="UniProtKB-SubCell"/>
</dbReference>
<evidence type="ECO:0000256" key="4">
    <source>
        <dbReference type="ARBA" id="ARBA00022475"/>
    </source>
</evidence>